<evidence type="ECO:0000313" key="2">
    <source>
        <dbReference type="EMBL" id="MBO9205237.1"/>
    </source>
</evidence>
<evidence type="ECO:0000256" key="1">
    <source>
        <dbReference type="SAM" id="Phobius"/>
    </source>
</evidence>
<feature type="transmembrane region" description="Helical" evidence="1">
    <location>
        <begin position="90"/>
        <end position="109"/>
    </location>
</feature>
<keyword evidence="1" id="KW-0812">Transmembrane</keyword>
<reference evidence="2 3" key="1">
    <citation type="submission" date="2021-03" db="EMBL/GenBank/DDBJ databases">
        <title>Assistant Professor.</title>
        <authorList>
            <person name="Huq M.A."/>
        </authorList>
    </citation>
    <scope>NUCLEOTIDE SEQUENCE [LARGE SCALE GENOMIC DNA]</scope>
    <source>
        <strain evidence="2 3">MAH-29</strain>
    </source>
</reference>
<dbReference type="Proteomes" id="UP000677244">
    <property type="component" value="Unassembled WGS sequence"/>
</dbReference>
<accession>A0ABS3Z4Z7</accession>
<gene>
    <name evidence="2" type="ORF">J7I42_33425</name>
</gene>
<organism evidence="2 3">
    <name type="scientific">Niastella soli</name>
    <dbReference type="NCBI Taxonomy" id="2821487"/>
    <lineage>
        <taxon>Bacteria</taxon>
        <taxon>Pseudomonadati</taxon>
        <taxon>Bacteroidota</taxon>
        <taxon>Chitinophagia</taxon>
        <taxon>Chitinophagales</taxon>
        <taxon>Chitinophagaceae</taxon>
        <taxon>Niastella</taxon>
    </lineage>
</organism>
<dbReference type="RefSeq" id="WP_209144619.1">
    <property type="nucleotide sequence ID" value="NZ_JAGHKO010000024.1"/>
</dbReference>
<proteinExistence type="predicted"/>
<keyword evidence="1" id="KW-1133">Transmembrane helix</keyword>
<comment type="caution">
    <text evidence="2">The sequence shown here is derived from an EMBL/GenBank/DDBJ whole genome shotgun (WGS) entry which is preliminary data.</text>
</comment>
<sequence length="161" mass="18757">MLYFKTIKIENADPEMVENAIVSLSDIKSTTIDFRKPWRSTTEGKYFLGFDNNKEFLITLIQSSGRTIPKVIFRFRKVDQFISYQIRFSYGVLIAFCSIVVTLFAQFMYRYTTGHPSYEPLFINLFALGLILVLCWMDFKKTRALINKAIEETGRLEAISM</sequence>
<feature type="transmembrane region" description="Helical" evidence="1">
    <location>
        <begin position="121"/>
        <end position="139"/>
    </location>
</feature>
<evidence type="ECO:0000313" key="3">
    <source>
        <dbReference type="Proteomes" id="UP000677244"/>
    </source>
</evidence>
<protein>
    <submittedName>
        <fullName evidence="2">Uncharacterized protein</fullName>
    </submittedName>
</protein>
<keyword evidence="3" id="KW-1185">Reference proteome</keyword>
<name>A0ABS3Z4Z7_9BACT</name>
<dbReference type="EMBL" id="JAGHKO010000024">
    <property type="protein sequence ID" value="MBO9205237.1"/>
    <property type="molecule type" value="Genomic_DNA"/>
</dbReference>
<keyword evidence="1" id="KW-0472">Membrane</keyword>